<dbReference type="AlphaFoldDB" id="A0AAD6LB60"/>
<protein>
    <submittedName>
        <fullName evidence="1">Uncharacterized protein</fullName>
    </submittedName>
</protein>
<dbReference type="EMBL" id="JAQIZT010000018">
    <property type="protein sequence ID" value="KAJ6957466.1"/>
    <property type="molecule type" value="Genomic_DNA"/>
</dbReference>
<evidence type="ECO:0000313" key="2">
    <source>
        <dbReference type="Proteomes" id="UP001164929"/>
    </source>
</evidence>
<organism evidence="1 2">
    <name type="scientific">Populus alba x Populus x berolinensis</name>
    <dbReference type="NCBI Taxonomy" id="444605"/>
    <lineage>
        <taxon>Eukaryota</taxon>
        <taxon>Viridiplantae</taxon>
        <taxon>Streptophyta</taxon>
        <taxon>Embryophyta</taxon>
        <taxon>Tracheophyta</taxon>
        <taxon>Spermatophyta</taxon>
        <taxon>Magnoliopsida</taxon>
        <taxon>eudicotyledons</taxon>
        <taxon>Gunneridae</taxon>
        <taxon>Pentapetalae</taxon>
        <taxon>rosids</taxon>
        <taxon>fabids</taxon>
        <taxon>Malpighiales</taxon>
        <taxon>Salicaceae</taxon>
        <taxon>Saliceae</taxon>
        <taxon>Populus</taxon>
    </lineage>
</organism>
<dbReference type="Proteomes" id="UP001164929">
    <property type="component" value="Chromosome 18"/>
</dbReference>
<evidence type="ECO:0000313" key="1">
    <source>
        <dbReference type="EMBL" id="KAJ6957466.1"/>
    </source>
</evidence>
<accession>A0AAD6LB60</accession>
<comment type="caution">
    <text evidence="1">The sequence shown here is derived from an EMBL/GenBank/DDBJ whole genome shotgun (WGS) entry which is preliminary data.</text>
</comment>
<sequence length="43" mass="4975">MLLRFKGLHRNDFFTCLMKLPVTRGSLTADGFEITNISNLKKF</sequence>
<keyword evidence="2" id="KW-1185">Reference proteome</keyword>
<gene>
    <name evidence="1" type="ORF">NC653_039425</name>
</gene>
<proteinExistence type="predicted"/>
<name>A0AAD6LB60_9ROSI</name>
<reference evidence="1 2" key="1">
    <citation type="journal article" date="2023" name="Mol. Ecol. Resour.">
        <title>Chromosome-level genome assembly of a triploid poplar Populus alba 'Berolinensis'.</title>
        <authorList>
            <person name="Chen S."/>
            <person name="Yu Y."/>
            <person name="Wang X."/>
            <person name="Wang S."/>
            <person name="Zhang T."/>
            <person name="Zhou Y."/>
            <person name="He R."/>
            <person name="Meng N."/>
            <person name="Wang Y."/>
            <person name="Liu W."/>
            <person name="Liu Z."/>
            <person name="Liu J."/>
            <person name="Guo Q."/>
            <person name="Huang H."/>
            <person name="Sederoff R.R."/>
            <person name="Wang G."/>
            <person name="Qu G."/>
            <person name="Chen S."/>
        </authorList>
    </citation>
    <scope>NUCLEOTIDE SEQUENCE [LARGE SCALE GENOMIC DNA]</scope>
    <source>
        <strain evidence="1">SC-2020</strain>
    </source>
</reference>